<evidence type="ECO:0000313" key="4">
    <source>
        <dbReference type="EMBL" id="KAF4142079.1"/>
    </source>
</evidence>
<gene>
    <name evidence="2" type="ORF">GN244_ATG02208</name>
    <name evidence="4" type="ORF">GN958_ATG08713</name>
    <name evidence="3" type="ORF">GN958_ATG19814</name>
</gene>
<name>A0A833T351_PHYIN</name>
<dbReference type="EMBL" id="JAACNO010001215">
    <property type="protein sequence ID" value="KAF4142079.1"/>
    <property type="molecule type" value="Genomic_DNA"/>
</dbReference>
<organism evidence="2 5">
    <name type="scientific">Phytophthora infestans</name>
    <name type="common">Potato late blight agent</name>
    <name type="synonym">Botrytis infestans</name>
    <dbReference type="NCBI Taxonomy" id="4787"/>
    <lineage>
        <taxon>Eukaryota</taxon>
        <taxon>Sar</taxon>
        <taxon>Stramenopiles</taxon>
        <taxon>Oomycota</taxon>
        <taxon>Peronosporomycetes</taxon>
        <taxon>Peronosporales</taxon>
        <taxon>Peronosporaceae</taxon>
        <taxon>Phytophthora</taxon>
    </lineage>
</organism>
<protein>
    <submittedName>
        <fullName evidence="2">Uncharacterized protein</fullName>
    </submittedName>
</protein>
<accession>A0A833T351</accession>
<evidence type="ECO:0000313" key="2">
    <source>
        <dbReference type="EMBL" id="KAF4045463.1"/>
    </source>
</evidence>
<evidence type="ECO:0000313" key="3">
    <source>
        <dbReference type="EMBL" id="KAF4130995.1"/>
    </source>
</evidence>
<proteinExistence type="predicted"/>
<evidence type="ECO:0000256" key="1">
    <source>
        <dbReference type="SAM" id="MobiDB-lite"/>
    </source>
</evidence>
<feature type="region of interest" description="Disordered" evidence="1">
    <location>
        <begin position="1"/>
        <end position="39"/>
    </location>
</feature>
<dbReference type="Proteomes" id="UP000704712">
    <property type="component" value="Unassembled WGS sequence"/>
</dbReference>
<dbReference type="EMBL" id="JAACNO010002764">
    <property type="protein sequence ID" value="KAF4130995.1"/>
    <property type="molecule type" value="Genomic_DNA"/>
</dbReference>
<reference evidence="2" key="1">
    <citation type="submission" date="2020-04" db="EMBL/GenBank/DDBJ databases">
        <title>Hybrid Assembly of Korean Phytophthora infestans isolates.</title>
        <authorList>
            <person name="Prokchorchik M."/>
            <person name="Lee Y."/>
            <person name="Seo J."/>
            <person name="Cho J.-H."/>
            <person name="Park Y.-E."/>
            <person name="Jang D.-C."/>
            <person name="Im J.-S."/>
            <person name="Choi J.-G."/>
            <person name="Park H.-J."/>
            <person name="Lee G.-B."/>
            <person name="Lee Y.-G."/>
            <person name="Hong S.-Y."/>
            <person name="Cho K."/>
            <person name="Sohn K.H."/>
        </authorList>
    </citation>
    <scope>NUCLEOTIDE SEQUENCE</scope>
    <source>
        <strain evidence="2">KR_1_A1</strain>
        <strain evidence="3">KR_2_A2</strain>
    </source>
</reference>
<evidence type="ECO:0000313" key="5">
    <source>
        <dbReference type="Proteomes" id="UP000602510"/>
    </source>
</evidence>
<sequence length="78" mass="8650">MHHDTPPPEEKAGGRRWEKAQTDGRLGRTEGSDGREVGWTEEGGEAKRCIASATKSTSTCSERLAVEHCRLRCAKPWI</sequence>
<keyword evidence="5" id="KW-1185">Reference proteome</keyword>
<dbReference type="Proteomes" id="UP000602510">
    <property type="component" value="Unassembled WGS sequence"/>
</dbReference>
<dbReference type="EMBL" id="WSZM01000047">
    <property type="protein sequence ID" value="KAF4045463.1"/>
    <property type="molecule type" value="Genomic_DNA"/>
</dbReference>
<dbReference type="AlphaFoldDB" id="A0A833T351"/>
<comment type="caution">
    <text evidence="2">The sequence shown here is derived from an EMBL/GenBank/DDBJ whole genome shotgun (WGS) entry which is preliminary data.</text>
</comment>